<dbReference type="InterPro" id="IPR051783">
    <property type="entry name" value="NAD(P)-dependent_oxidoreduct"/>
</dbReference>
<dbReference type="SUPFAM" id="SSF51735">
    <property type="entry name" value="NAD(P)-binding Rossmann-fold domains"/>
    <property type="match status" value="1"/>
</dbReference>
<gene>
    <name evidence="2" type="ORF">D3875_08230</name>
</gene>
<dbReference type="OrthoDB" id="9785372at2"/>
<dbReference type="Proteomes" id="UP000286287">
    <property type="component" value="Unassembled WGS sequence"/>
</dbReference>
<dbReference type="RefSeq" id="WP_119762861.1">
    <property type="nucleotide sequence ID" value="NZ_QYUJ01000014.1"/>
</dbReference>
<dbReference type="InterPro" id="IPR036291">
    <property type="entry name" value="NAD(P)-bd_dom_sf"/>
</dbReference>
<dbReference type="GO" id="GO:0004029">
    <property type="term" value="F:aldehyde dehydrogenase (NAD+) activity"/>
    <property type="evidence" value="ECO:0007669"/>
    <property type="project" value="TreeGrafter"/>
</dbReference>
<dbReference type="GO" id="GO:0005737">
    <property type="term" value="C:cytoplasm"/>
    <property type="evidence" value="ECO:0007669"/>
    <property type="project" value="TreeGrafter"/>
</dbReference>
<dbReference type="AlphaFoldDB" id="A0A418V636"/>
<dbReference type="Pfam" id="PF13460">
    <property type="entry name" value="NAD_binding_10"/>
    <property type="match status" value="1"/>
</dbReference>
<reference evidence="2 3" key="1">
    <citation type="submission" date="2018-09" db="EMBL/GenBank/DDBJ databases">
        <authorList>
            <person name="Zhu H."/>
        </authorList>
    </citation>
    <scope>NUCLEOTIDE SEQUENCE [LARGE SCALE GENOMIC DNA]</scope>
    <source>
        <strain evidence="2 3">K2S05-167</strain>
    </source>
</reference>
<accession>A0A418V636</accession>
<dbReference type="PANTHER" id="PTHR48079:SF6">
    <property type="entry name" value="NAD(P)-BINDING DOMAIN-CONTAINING PROTEIN-RELATED"/>
    <property type="match status" value="1"/>
</dbReference>
<dbReference type="PANTHER" id="PTHR48079">
    <property type="entry name" value="PROTEIN YEEZ"/>
    <property type="match status" value="1"/>
</dbReference>
<dbReference type="Gene3D" id="3.40.50.720">
    <property type="entry name" value="NAD(P)-binding Rossmann-like Domain"/>
    <property type="match status" value="1"/>
</dbReference>
<comment type="caution">
    <text evidence="2">The sequence shown here is derived from an EMBL/GenBank/DDBJ whole genome shotgun (WGS) entry which is preliminary data.</text>
</comment>
<protein>
    <submittedName>
        <fullName evidence="2">NAD-dependent epimerase/dehydratase family protein</fullName>
    </submittedName>
</protein>
<dbReference type="InterPro" id="IPR016040">
    <property type="entry name" value="NAD(P)-bd_dom"/>
</dbReference>
<evidence type="ECO:0000313" key="2">
    <source>
        <dbReference type="EMBL" id="RJF71561.1"/>
    </source>
</evidence>
<feature type="domain" description="NAD(P)-binding" evidence="1">
    <location>
        <begin position="7"/>
        <end position="147"/>
    </location>
</feature>
<keyword evidence="3" id="KW-1185">Reference proteome</keyword>
<proteinExistence type="predicted"/>
<evidence type="ECO:0000313" key="3">
    <source>
        <dbReference type="Proteomes" id="UP000286287"/>
    </source>
</evidence>
<name>A0A418V636_9DEIO</name>
<sequence>MKVLILGGTGMLGYPIALEFLKQGHEVVAAARSAAKLGPAFDDHVKLHLLPLDTASMNELAALMSGVDVVVQAFGADDRVVPAAPALPFFQKQLGGVTERVVLAARQAGVRRVVVLGSYFVTMHRLHPDWQLAQHHPYIAARLEQEERAFAAGEAENGLPCTDVMVLELPYIFGVTPGRTPFWKEVLFDRLKAMSFVMYPRGGSAVLTTRQVGEATLGAALRGEHRKAYAVADVNLTWNELVGLIRAELGQSTRVLNVPAFLTNLPLKQEAAKQQKEGQEGGLNLNFLARDIMHREFFVDAEKDRPVLGHQPGGVPEAIRETVRASYPELNSAD</sequence>
<dbReference type="EMBL" id="QYUJ01000014">
    <property type="protein sequence ID" value="RJF71561.1"/>
    <property type="molecule type" value="Genomic_DNA"/>
</dbReference>
<evidence type="ECO:0000259" key="1">
    <source>
        <dbReference type="Pfam" id="PF13460"/>
    </source>
</evidence>
<organism evidence="2 3">
    <name type="scientific">Deinococcus cavernae</name>
    <dbReference type="NCBI Taxonomy" id="2320857"/>
    <lineage>
        <taxon>Bacteria</taxon>
        <taxon>Thermotogati</taxon>
        <taxon>Deinococcota</taxon>
        <taxon>Deinococci</taxon>
        <taxon>Deinococcales</taxon>
        <taxon>Deinococcaceae</taxon>
        <taxon>Deinococcus</taxon>
    </lineage>
</organism>